<feature type="domain" description="Mmc1 C-terminal" evidence="2">
    <location>
        <begin position="421"/>
        <end position="612"/>
    </location>
</feature>
<comment type="caution">
    <text evidence="3">The sequence shown here is derived from an EMBL/GenBank/DDBJ whole genome shotgun (WGS) entry which is preliminary data.</text>
</comment>
<sequence length="657" mass="71781">MPVDPCQARLPALTSKPGPSSTTRLRRGHAPQVLATALEMPARLRGTLQRSIARPLDSAGIFYCQSCTTWRRALSTRASINKIAPARRSDRLVSSITSSRPITTSTAVSTVPPRFKELHDALSGIKDATIEQVSVSRLQLALRGLESETPLIRIAVLGLDNAGSARKLVRLLLADPLGPREDWEDTLEAYESDPSQGLLIRYGEISESIPNDLLPTIAVQSSLLKKGNLEILVSSIGSESNSTRTTLDADAFLVPTVTIETPHPGRNNIVRYPVHRSIVCGSGVDGLLAFSSLMGQSDLKNEVESVRGAIELSVENKNAGDGRLSFVDIERATKALDRIRESVQNAIEYERGWSGSGVQPTIDWLATTSQVTKEGTLNPALIPLIESLLDAADEGVLARDVKALEGQAVGVPSENIRFELERGVVTWAERAHSELRSSLEAGFASPRWRGLAWWKLFWRVDDVGMITSEILEKRFLRRAEQEAIWSSGQYEQAGLLNDPKPAPPPDSASDSTPEQSTPPPWPTQIPDMRNKLLTTTVPSLQALAQSLVLFSVSTTTLTSALSALTYLSIPSASVYESCTLAAVGLIYSLRRQQKKWVAARGFWEDEVREEGRASLLETEDLMRKTVREGGKAVEDLTDHHAREAVDRAKKALAEIKA</sequence>
<dbReference type="PANTHER" id="PTHR38644">
    <property type="entry name" value="EXPRESSED PROTEIN"/>
    <property type="match status" value="1"/>
</dbReference>
<accession>A0AAD6G935</accession>
<evidence type="ECO:0000313" key="3">
    <source>
        <dbReference type="EMBL" id="KAJ5524178.1"/>
    </source>
</evidence>
<dbReference type="EMBL" id="JAQIZZ010000008">
    <property type="protein sequence ID" value="KAJ5524178.1"/>
    <property type="molecule type" value="Genomic_DNA"/>
</dbReference>
<dbReference type="Pfam" id="PF23868">
    <property type="entry name" value="Mmc1_C"/>
    <property type="match status" value="1"/>
</dbReference>
<name>A0AAD6G935_9EURO</name>
<dbReference type="PANTHER" id="PTHR38644:SF1">
    <property type="entry name" value="EXPRESSED PROTEIN"/>
    <property type="match status" value="1"/>
</dbReference>
<gene>
    <name evidence="3" type="ORF">N7494_010828</name>
</gene>
<proteinExistence type="predicted"/>
<evidence type="ECO:0000313" key="4">
    <source>
        <dbReference type="Proteomes" id="UP001220324"/>
    </source>
</evidence>
<evidence type="ECO:0000259" key="2">
    <source>
        <dbReference type="Pfam" id="PF23868"/>
    </source>
</evidence>
<protein>
    <recommendedName>
        <fullName evidence="2">Mmc1 C-terminal domain-containing protein</fullName>
    </recommendedName>
</protein>
<reference evidence="3 4" key="1">
    <citation type="journal article" date="2023" name="IMA Fungus">
        <title>Comparative genomic study of the Penicillium genus elucidates a diverse pangenome and 15 lateral gene transfer events.</title>
        <authorList>
            <person name="Petersen C."/>
            <person name="Sorensen T."/>
            <person name="Nielsen M.R."/>
            <person name="Sondergaard T.E."/>
            <person name="Sorensen J.L."/>
            <person name="Fitzpatrick D.A."/>
            <person name="Frisvad J.C."/>
            <person name="Nielsen K.L."/>
        </authorList>
    </citation>
    <scope>NUCLEOTIDE SEQUENCE [LARGE SCALE GENOMIC DNA]</scope>
    <source>
        <strain evidence="3 4">IBT 35679</strain>
    </source>
</reference>
<dbReference type="Proteomes" id="UP001220324">
    <property type="component" value="Unassembled WGS sequence"/>
</dbReference>
<organism evidence="3 4">
    <name type="scientific">Penicillium frequentans</name>
    <dbReference type="NCBI Taxonomy" id="3151616"/>
    <lineage>
        <taxon>Eukaryota</taxon>
        <taxon>Fungi</taxon>
        <taxon>Dikarya</taxon>
        <taxon>Ascomycota</taxon>
        <taxon>Pezizomycotina</taxon>
        <taxon>Eurotiomycetes</taxon>
        <taxon>Eurotiomycetidae</taxon>
        <taxon>Eurotiales</taxon>
        <taxon>Aspergillaceae</taxon>
        <taxon>Penicillium</taxon>
    </lineage>
</organism>
<keyword evidence="4" id="KW-1185">Reference proteome</keyword>
<dbReference type="AlphaFoldDB" id="A0AAD6G935"/>
<dbReference type="Pfam" id="PF23867">
    <property type="entry name" value="Mmc1_N"/>
    <property type="match status" value="1"/>
</dbReference>
<evidence type="ECO:0000256" key="1">
    <source>
        <dbReference type="SAM" id="MobiDB-lite"/>
    </source>
</evidence>
<dbReference type="InterPro" id="IPR056196">
    <property type="entry name" value="Mmc1_C"/>
</dbReference>
<feature type="region of interest" description="Disordered" evidence="1">
    <location>
        <begin position="494"/>
        <end position="527"/>
    </location>
</feature>